<dbReference type="InterPro" id="IPR009003">
    <property type="entry name" value="Peptidase_S1_PA"/>
</dbReference>
<dbReference type="Gene3D" id="2.40.10.10">
    <property type="entry name" value="Trypsin-like serine proteases"/>
    <property type="match status" value="2"/>
</dbReference>
<feature type="transmembrane region" description="Helical" evidence="4">
    <location>
        <begin position="20"/>
        <end position="43"/>
    </location>
</feature>
<dbReference type="CDD" id="cd06779">
    <property type="entry name" value="cpPDZ_Deg_HtrA-like"/>
    <property type="match status" value="1"/>
</dbReference>
<evidence type="ECO:0000256" key="4">
    <source>
        <dbReference type="SAM" id="Phobius"/>
    </source>
</evidence>
<reference evidence="6 7" key="1">
    <citation type="journal article" date="2016" name="Nat. Commun.">
        <title>Thousands of microbial genomes shed light on interconnected biogeochemical processes in an aquifer system.</title>
        <authorList>
            <person name="Anantharaman K."/>
            <person name="Brown C.T."/>
            <person name="Hug L.A."/>
            <person name="Sharon I."/>
            <person name="Castelle C.J."/>
            <person name="Probst A.J."/>
            <person name="Thomas B.C."/>
            <person name="Singh A."/>
            <person name="Wilkins M.J."/>
            <person name="Karaoz U."/>
            <person name="Brodie E.L."/>
            <person name="Williams K.H."/>
            <person name="Hubbard S.S."/>
            <person name="Banfield J.F."/>
        </authorList>
    </citation>
    <scope>NUCLEOTIDE SEQUENCE [LARGE SCALE GENOMIC DNA]</scope>
</reference>
<dbReference type="Proteomes" id="UP000177740">
    <property type="component" value="Unassembled WGS sequence"/>
</dbReference>
<organism evidence="6 7">
    <name type="scientific">Candidatus Nealsonbacteria bacterium RIFOXYB1_FULL_40_15</name>
    <dbReference type="NCBI Taxonomy" id="1801677"/>
    <lineage>
        <taxon>Bacteria</taxon>
        <taxon>Candidatus Nealsoniibacteriota</taxon>
    </lineage>
</organism>
<evidence type="ECO:0000256" key="3">
    <source>
        <dbReference type="ARBA" id="ARBA00022801"/>
    </source>
</evidence>
<keyword evidence="4" id="KW-0812">Transmembrane</keyword>
<dbReference type="EMBL" id="MHMM01000010">
    <property type="protein sequence ID" value="OGZ27208.1"/>
    <property type="molecule type" value="Genomic_DNA"/>
</dbReference>
<feature type="domain" description="PDZ" evidence="5">
    <location>
        <begin position="309"/>
        <end position="398"/>
    </location>
</feature>
<protein>
    <recommendedName>
        <fullName evidence="5">PDZ domain-containing protein</fullName>
    </recommendedName>
</protein>
<accession>A0A1G2EPM9</accession>
<sequence length="410" mass="44202">MSLYEMPEFNFNFKKRGLFFTVITISVVLGFIAGGISGTLVYLSMKPNSTLVIDNFVKDSSETENYTPQTSQEQSVIEVVKNSSPAVVSVIATKEVPVYEQYLEFTPFGTDLKRKQNGTEKQELGQGTGFIVSEEGLVLTNKHVVVDEKADYTVFTNTGKKYEAKVLARDPVQDLAVLEIVNKDGAVFPVLKLGDSDGLETGQTVVAIGNALGEFRNTVSVGVISGLSRRITASDSSGSFVETLDNVIQTDTAINKGNSGGPLLNLKGEVIGINTAVVTSAQSIGFAVPSNKAKRAISQVLETGKIVYPFIGIRYVLINESIKEEESLDSDHGALIISGSDGEPAVEPGSAAAKAGLKKDDIILELEKKRIDLENPLSEAVLNYNPGDKVEMKILRNGQEMILELTLGER</sequence>
<dbReference type="InterPro" id="IPR043504">
    <property type="entry name" value="Peptidase_S1_PA_chymotrypsin"/>
</dbReference>
<keyword evidence="2" id="KW-0645">Protease</keyword>
<dbReference type="InterPro" id="IPR001940">
    <property type="entry name" value="Peptidase_S1C"/>
</dbReference>
<evidence type="ECO:0000313" key="7">
    <source>
        <dbReference type="Proteomes" id="UP000177740"/>
    </source>
</evidence>
<dbReference type="Gene3D" id="2.30.42.10">
    <property type="match status" value="1"/>
</dbReference>
<dbReference type="GO" id="GO:0004252">
    <property type="term" value="F:serine-type endopeptidase activity"/>
    <property type="evidence" value="ECO:0007669"/>
    <property type="project" value="InterPro"/>
</dbReference>
<gene>
    <name evidence="6" type="ORF">A2365_00885</name>
</gene>
<dbReference type="PANTHER" id="PTHR43343">
    <property type="entry name" value="PEPTIDASE S12"/>
    <property type="match status" value="1"/>
</dbReference>
<dbReference type="GO" id="GO:0006508">
    <property type="term" value="P:proteolysis"/>
    <property type="evidence" value="ECO:0007669"/>
    <property type="project" value="UniProtKB-KW"/>
</dbReference>
<comment type="caution">
    <text evidence="6">The sequence shown here is derived from an EMBL/GenBank/DDBJ whole genome shotgun (WGS) entry which is preliminary data.</text>
</comment>
<dbReference type="InterPro" id="IPR001478">
    <property type="entry name" value="PDZ"/>
</dbReference>
<dbReference type="Pfam" id="PF13180">
    <property type="entry name" value="PDZ_2"/>
    <property type="match status" value="1"/>
</dbReference>
<keyword evidence="3" id="KW-0378">Hydrolase</keyword>
<comment type="similarity">
    <text evidence="1">Belongs to the peptidase S1C family.</text>
</comment>
<dbReference type="Pfam" id="PF13365">
    <property type="entry name" value="Trypsin_2"/>
    <property type="match status" value="1"/>
</dbReference>
<dbReference type="SUPFAM" id="SSF50156">
    <property type="entry name" value="PDZ domain-like"/>
    <property type="match status" value="1"/>
</dbReference>
<keyword evidence="4" id="KW-1133">Transmembrane helix</keyword>
<dbReference type="STRING" id="1801677.A2365_00885"/>
<dbReference type="PANTHER" id="PTHR43343:SF3">
    <property type="entry name" value="PROTEASE DO-LIKE 8, CHLOROPLASTIC"/>
    <property type="match status" value="1"/>
</dbReference>
<dbReference type="InterPro" id="IPR051201">
    <property type="entry name" value="Chloro_Bact_Ser_Proteases"/>
</dbReference>
<evidence type="ECO:0000256" key="1">
    <source>
        <dbReference type="ARBA" id="ARBA00010541"/>
    </source>
</evidence>
<dbReference type="AlphaFoldDB" id="A0A1G2EPM9"/>
<evidence type="ECO:0000256" key="2">
    <source>
        <dbReference type="ARBA" id="ARBA00022670"/>
    </source>
</evidence>
<dbReference type="PRINTS" id="PR00834">
    <property type="entry name" value="PROTEASES2C"/>
</dbReference>
<dbReference type="InterPro" id="IPR036034">
    <property type="entry name" value="PDZ_sf"/>
</dbReference>
<proteinExistence type="inferred from homology"/>
<evidence type="ECO:0000313" key="6">
    <source>
        <dbReference type="EMBL" id="OGZ27208.1"/>
    </source>
</evidence>
<evidence type="ECO:0000259" key="5">
    <source>
        <dbReference type="SMART" id="SM00228"/>
    </source>
</evidence>
<dbReference type="SMART" id="SM00228">
    <property type="entry name" value="PDZ"/>
    <property type="match status" value="1"/>
</dbReference>
<name>A0A1G2EPM9_9BACT</name>
<dbReference type="SUPFAM" id="SSF50494">
    <property type="entry name" value="Trypsin-like serine proteases"/>
    <property type="match status" value="1"/>
</dbReference>
<keyword evidence="4" id="KW-0472">Membrane</keyword>